<protein>
    <submittedName>
        <fullName evidence="1">Uncharacterized protein</fullName>
    </submittedName>
</protein>
<comment type="caution">
    <text evidence="1">The sequence shown here is derived from an EMBL/GenBank/DDBJ whole genome shotgun (WGS) entry which is preliminary data.</text>
</comment>
<sequence>MYYTGIDLHKFTSYLTTVDSSGNIVKQQNVKNVDHNFVQYFGSIPGKHQTTVESTMTWYWLNDLLSSISRYLDNQMLPPSVVVYISLNQPLDESPTAKPLFGSLK</sequence>
<proteinExistence type="predicted"/>
<name>X1A2M5_9ZZZZ</name>
<dbReference type="AlphaFoldDB" id="X1A2M5"/>
<dbReference type="EMBL" id="BART01017258">
    <property type="protein sequence ID" value="GAG75959.1"/>
    <property type="molecule type" value="Genomic_DNA"/>
</dbReference>
<reference evidence="1" key="1">
    <citation type="journal article" date="2014" name="Front. Microbiol.">
        <title>High frequency of phylogenetically diverse reductive dehalogenase-homologous genes in deep subseafloor sedimentary metagenomes.</title>
        <authorList>
            <person name="Kawai M."/>
            <person name="Futagami T."/>
            <person name="Toyoda A."/>
            <person name="Takaki Y."/>
            <person name="Nishi S."/>
            <person name="Hori S."/>
            <person name="Arai W."/>
            <person name="Tsubouchi T."/>
            <person name="Morono Y."/>
            <person name="Uchiyama I."/>
            <person name="Ito T."/>
            <person name="Fujiyama A."/>
            <person name="Inagaki F."/>
            <person name="Takami H."/>
        </authorList>
    </citation>
    <scope>NUCLEOTIDE SEQUENCE</scope>
    <source>
        <strain evidence="1">Expedition CK06-06</strain>
    </source>
</reference>
<evidence type="ECO:0000313" key="1">
    <source>
        <dbReference type="EMBL" id="GAG75959.1"/>
    </source>
</evidence>
<organism evidence="1">
    <name type="scientific">marine sediment metagenome</name>
    <dbReference type="NCBI Taxonomy" id="412755"/>
    <lineage>
        <taxon>unclassified sequences</taxon>
        <taxon>metagenomes</taxon>
        <taxon>ecological metagenomes</taxon>
    </lineage>
</organism>
<gene>
    <name evidence="1" type="ORF">S01H4_32904</name>
</gene>
<accession>X1A2M5</accession>